<dbReference type="Proteomes" id="UP001432322">
    <property type="component" value="Unassembled WGS sequence"/>
</dbReference>
<dbReference type="EMBL" id="BTSY01000006">
    <property type="protein sequence ID" value="GMT34840.1"/>
    <property type="molecule type" value="Genomic_DNA"/>
</dbReference>
<feature type="non-terminal residue" evidence="2">
    <location>
        <position position="90"/>
    </location>
</feature>
<evidence type="ECO:0000313" key="3">
    <source>
        <dbReference type="Proteomes" id="UP001432322"/>
    </source>
</evidence>
<accession>A0AAV5WW32</accession>
<sequence>KSAQTIEDRGSWHESHEYSRPRRESSMEMEEKTGRIVVVVVVGGLREVVDVEVDVGRVVEVDAAFVVVVVDVVVGTVFIDVGFSVVDEVI</sequence>
<name>A0AAV5WW32_9BILA</name>
<protein>
    <submittedName>
        <fullName evidence="2">Uncharacterized protein</fullName>
    </submittedName>
</protein>
<evidence type="ECO:0000256" key="1">
    <source>
        <dbReference type="SAM" id="MobiDB-lite"/>
    </source>
</evidence>
<dbReference type="AlphaFoldDB" id="A0AAV5WW32"/>
<proteinExistence type="predicted"/>
<keyword evidence="3" id="KW-1185">Reference proteome</keyword>
<organism evidence="2 3">
    <name type="scientific">Pristionchus fissidentatus</name>
    <dbReference type="NCBI Taxonomy" id="1538716"/>
    <lineage>
        <taxon>Eukaryota</taxon>
        <taxon>Metazoa</taxon>
        <taxon>Ecdysozoa</taxon>
        <taxon>Nematoda</taxon>
        <taxon>Chromadorea</taxon>
        <taxon>Rhabditida</taxon>
        <taxon>Rhabditina</taxon>
        <taxon>Diplogasteromorpha</taxon>
        <taxon>Diplogasteroidea</taxon>
        <taxon>Neodiplogasteridae</taxon>
        <taxon>Pristionchus</taxon>
    </lineage>
</organism>
<comment type="caution">
    <text evidence="2">The sequence shown here is derived from an EMBL/GenBank/DDBJ whole genome shotgun (WGS) entry which is preliminary data.</text>
</comment>
<feature type="region of interest" description="Disordered" evidence="1">
    <location>
        <begin position="1"/>
        <end position="30"/>
    </location>
</feature>
<reference evidence="2" key="1">
    <citation type="submission" date="2023-10" db="EMBL/GenBank/DDBJ databases">
        <title>Genome assembly of Pristionchus species.</title>
        <authorList>
            <person name="Yoshida K."/>
            <person name="Sommer R.J."/>
        </authorList>
    </citation>
    <scope>NUCLEOTIDE SEQUENCE</scope>
    <source>
        <strain evidence="2">RS5133</strain>
    </source>
</reference>
<feature type="non-terminal residue" evidence="2">
    <location>
        <position position="1"/>
    </location>
</feature>
<evidence type="ECO:0000313" key="2">
    <source>
        <dbReference type="EMBL" id="GMT34840.1"/>
    </source>
</evidence>
<gene>
    <name evidence="2" type="ORF">PFISCL1PPCAC_26137</name>
</gene>